<evidence type="ECO:0000313" key="2">
    <source>
        <dbReference type="EMBL" id="AKZ53414.1"/>
    </source>
</evidence>
<evidence type="ECO:0000313" key="3">
    <source>
        <dbReference type="Proteomes" id="UP000061018"/>
    </source>
</evidence>
<name>A0A0K2AK92_STRA7</name>
<accession>A0A0K2AK92</accession>
<dbReference type="Proteomes" id="UP000061018">
    <property type="component" value="Chromosome"/>
</dbReference>
<protein>
    <submittedName>
        <fullName evidence="2">Uncharacterized protein</fullName>
    </submittedName>
</protein>
<feature type="region of interest" description="Disordered" evidence="1">
    <location>
        <begin position="1"/>
        <end position="72"/>
    </location>
</feature>
<organism evidence="2 3">
    <name type="scientific">Streptomyces ambofaciens (strain ATCC 23877 / 3486 / DSM 40053 / JCM 4204 / NBRC 12836 / NRRL B-2516)</name>
    <dbReference type="NCBI Taxonomy" id="278992"/>
    <lineage>
        <taxon>Bacteria</taxon>
        <taxon>Bacillati</taxon>
        <taxon>Actinomycetota</taxon>
        <taxon>Actinomycetes</taxon>
        <taxon>Kitasatosporales</taxon>
        <taxon>Streptomycetaceae</taxon>
        <taxon>Streptomyces</taxon>
    </lineage>
</organism>
<feature type="region of interest" description="Disordered" evidence="1">
    <location>
        <begin position="90"/>
        <end position="159"/>
    </location>
</feature>
<feature type="compositionally biased region" description="Basic and acidic residues" evidence="1">
    <location>
        <begin position="24"/>
        <end position="38"/>
    </location>
</feature>
<proteinExistence type="predicted"/>
<dbReference type="KEGG" id="samb:SAM23877_0365"/>
<evidence type="ECO:0000256" key="1">
    <source>
        <dbReference type="SAM" id="MobiDB-lite"/>
    </source>
</evidence>
<reference evidence="3" key="1">
    <citation type="journal article" date="2015" name="J. Biotechnol.">
        <title>Complete genome sequence of Streptomyces ambofaciens ATCC 23877, the spiramycin producer.</title>
        <authorList>
            <person name="Thibessard A."/>
            <person name="Haas D."/>
            <person name="Gerbaud C."/>
            <person name="Aigle B."/>
            <person name="Lautru S."/>
            <person name="Pernodet J.L."/>
            <person name="Leblond P."/>
        </authorList>
    </citation>
    <scope>NUCLEOTIDE SEQUENCE [LARGE SCALE GENOMIC DNA]</scope>
    <source>
        <strain evidence="3">ATCC 23877 / 3486 / DSM 40053 / JCM 4204 / NBRC 12836 / NRRL B-2516</strain>
    </source>
</reference>
<gene>
    <name evidence="2" type="ORF">SAM23877_0365</name>
</gene>
<feature type="compositionally biased region" description="Basic and acidic residues" evidence="1">
    <location>
        <begin position="47"/>
        <end position="64"/>
    </location>
</feature>
<sequence length="159" mass="17514">MRPRTGRGTEGFCAAGRIGTRRGGHTDWVRMASRRSEAPRGGVTTRRGTEPHLRTGERPDRDTGQRSIGMDSCRGDEFCDGSCDPSPYLKGMPARLCQRQNNGRTGLDDHYSPAHDDDDYDAYGRVPGRRSDDDRAPRASCRCRPPARRAARTGGHGAQ</sequence>
<dbReference type="EMBL" id="CP012382">
    <property type="protein sequence ID" value="AKZ53414.1"/>
    <property type="molecule type" value="Genomic_DNA"/>
</dbReference>
<feature type="compositionally biased region" description="Basic and acidic residues" evidence="1">
    <location>
        <begin position="106"/>
        <end position="115"/>
    </location>
</feature>
<dbReference type="AlphaFoldDB" id="A0A0K2AK92"/>